<organism evidence="5 6">
    <name type="scientific">Paenibacillus terrae</name>
    <dbReference type="NCBI Taxonomy" id="159743"/>
    <lineage>
        <taxon>Bacteria</taxon>
        <taxon>Bacillati</taxon>
        <taxon>Bacillota</taxon>
        <taxon>Bacilli</taxon>
        <taxon>Bacillales</taxon>
        <taxon>Paenibacillaceae</taxon>
        <taxon>Paenibacillus</taxon>
    </lineage>
</organism>
<dbReference type="SUPFAM" id="SSF46785">
    <property type="entry name" value="Winged helix' DNA-binding domain"/>
    <property type="match status" value="1"/>
</dbReference>
<protein>
    <submittedName>
        <fullName evidence="5">Transcriptional regulator</fullName>
    </submittedName>
</protein>
<evidence type="ECO:0000256" key="3">
    <source>
        <dbReference type="ARBA" id="ARBA00023163"/>
    </source>
</evidence>
<dbReference type="PROSITE" id="PS50995">
    <property type="entry name" value="HTH_MARR_2"/>
    <property type="match status" value="1"/>
</dbReference>
<dbReference type="PANTHER" id="PTHR42756:SF1">
    <property type="entry name" value="TRANSCRIPTIONAL REPRESSOR OF EMRAB OPERON"/>
    <property type="match status" value="1"/>
</dbReference>
<reference evidence="5 6" key="1">
    <citation type="submission" date="2014-11" db="EMBL/GenBank/DDBJ databases">
        <title>Draft Genome Sequences of Paenibacillus polymyxa NRRL B-30509 and Paenibacillus terrae NRRL B-30644, Strains from a Poultry Environment that Produce Tridecaptin A and Paenicidins.</title>
        <authorList>
            <person name="van Belkum M.J."/>
            <person name="Lohans C.T."/>
            <person name="Vederas J.C."/>
        </authorList>
    </citation>
    <scope>NUCLEOTIDE SEQUENCE [LARGE SCALE GENOMIC DNA]</scope>
    <source>
        <strain evidence="5 6">NRRL B-30644</strain>
    </source>
</reference>
<keyword evidence="2" id="KW-0238">DNA-binding</keyword>
<accession>A0A0D7WXQ4</accession>
<dbReference type="RefSeq" id="WP_044648205.1">
    <property type="nucleotide sequence ID" value="NZ_JTHP01000056.1"/>
</dbReference>
<dbReference type="PATRIC" id="fig|159743.3.peg.4979"/>
<evidence type="ECO:0000259" key="4">
    <source>
        <dbReference type="PROSITE" id="PS50995"/>
    </source>
</evidence>
<name>A0A0D7WXQ4_9BACL</name>
<keyword evidence="1" id="KW-0805">Transcription regulation</keyword>
<dbReference type="EMBL" id="JTHP01000056">
    <property type="protein sequence ID" value="KJD43508.1"/>
    <property type="molecule type" value="Genomic_DNA"/>
</dbReference>
<dbReference type="GO" id="GO:0003700">
    <property type="term" value="F:DNA-binding transcription factor activity"/>
    <property type="evidence" value="ECO:0007669"/>
    <property type="project" value="InterPro"/>
</dbReference>
<evidence type="ECO:0000256" key="2">
    <source>
        <dbReference type="ARBA" id="ARBA00023125"/>
    </source>
</evidence>
<dbReference type="Pfam" id="PF12802">
    <property type="entry name" value="MarR_2"/>
    <property type="match status" value="1"/>
</dbReference>
<feature type="domain" description="HTH marR-type" evidence="4">
    <location>
        <begin position="1"/>
        <end position="134"/>
    </location>
</feature>
<dbReference type="PANTHER" id="PTHR42756">
    <property type="entry name" value="TRANSCRIPTIONAL REGULATOR, MARR"/>
    <property type="match status" value="1"/>
</dbReference>
<dbReference type="InterPro" id="IPR036390">
    <property type="entry name" value="WH_DNA-bd_sf"/>
</dbReference>
<keyword evidence="6" id="KW-1185">Reference proteome</keyword>
<dbReference type="InterPro" id="IPR036388">
    <property type="entry name" value="WH-like_DNA-bd_sf"/>
</dbReference>
<evidence type="ECO:0000313" key="6">
    <source>
        <dbReference type="Proteomes" id="UP000032534"/>
    </source>
</evidence>
<dbReference type="AlphaFoldDB" id="A0A0D7WXQ4"/>
<evidence type="ECO:0000313" key="5">
    <source>
        <dbReference type="EMBL" id="KJD43508.1"/>
    </source>
</evidence>
<keyword evidence="3" id="KW-0804">Transcription</keyword>
<sequence length="136" mass="15490">MDYKTLAKELFEYVVKSRKPALEERGHFSRGEMGILICLNFNQDGVTSGHLSEYLSVSTGRVATALKSLEKKGLVVRRTDVTDKRKVIVFITDSGKQFMIDKYNEGIAWTESILRKLDEQDATEFIRLIKLIVSKS</sequence>
<dbReference type="PRINTS" id="PR00598">
    <property type="entry name" value="HTHMARR"/>
</dbReference>
<dbReference type="GO" id="GO:0003677">
    <property type="term" value="F:DNA binding"/>
    <property type="evidence" value="ECO:0007669"/>
    <property type="project" value="UniProtKB-KW"/>
</dbReference>
<dbReference type="Gene3D" id="1.10.10.10">
    <property type="entry name" value="Winged helix-like DNA-binding domain superfamily/Winged helix DNA-binding domain"/>
    <property type="match status" value="1"/>
</dbReference>
<comment type="caution">
    <text evidence="5">The sequence shown here is derived from an EMBL/GenBank/DDBJ whole genome shotgun (WGS) entry which is preliminary data.</text>
</comment>
<gene>
    <name evidence="5" type="ORF">QD47_22390</name>
</gene>
<dbReference type="OrthoDB" id="3237509at2"/>
<dbReference type="InterPro" id="IPR000835">
    <property type="entry name" value="HTH_MarR-typ"/>
</dbReference>
<proteinExistence type="predicted"/>
<evidence type="ECO:0000256" key="1">
    <source>
        <dbReference type="ARBA" id="ARBA00023015"/>
    </source>
</evidence>
<dbReference type="Proteomes" id="UP000032534">
    <property type="component" value="Unassembled WGS sequence"/>
</dbReference>
<dbReference type="SMART" id="SM00347">
    <property type="entry name" value="HTH_MARR"/>
    <property type="match status" value="1"/>
</dbReference>